<accession>A0A336MQY3</accession>
<dbReference type="VEuPathDB" id="VectorBase:CSON010427"/>
<dbReference type="SUPFAM" id="SSF48264">
    <property type="entry name" value="Cytochrome P450"/>
    <property type="match status" value="2"/>
</dbReference>
<dbReference type="EMBL" id="UFQS01000422">
    <property type="protein sequence ID" value="SSX03824.1"/>
    <property type="molecule type" value="Genomic_DNA"/>
</dbReference>
<dbReference type="GO" id="GO:0005506">
    <property type="term" value="F:iron ion binding"/>
    <property type="evidence" value="ECO:0007669"/>
    <property type="project" value="InterPro"/>
</dbReference>
<dbReference type="FunFam" id="1.10.630.10:FF:000006">
    <property type="entry name" value="Cytochrome P450 302a1, mitochondrial"/>
    <property type="match status" value="1"/>
</dbReference>
<keyword evidence="6" id="KW-0408">Iron</keyword>
<dbReference type="PRINTS" id="PR00463">
    <property type="entry name" value="EP450I"/>
</dbReference>
<comment type="cofactor">
    <cofactor evidence="1">
        <name>heme</name>
        <dbReference type="ChEBI" id="CHEBI:30413"/>
    </cofactor>
</comment>
<dbReference type="GO" id="GO:0016705">
    <property type="term" value="F:oxidoreductase activity, acting on paired donors, with incorporation or reduction of molecular oxygen"/>
    <property type="evidence" value="ECO:0007669"/>
    <property type="project" value="InterPro"/>
</dbReference>
<sequence>MRVLKLNYMLLKQKQCFSTFMIKKYLTSSVEPLPFRKMPGPKVITRAVLPGGECYKKDANTVLNYFRRCYGDIYKMHRLSRGILVVDYDPKDYEKIYREQEPLPEREIFPVVDHFRLTVAPKTAGLLNLQGKKWHKIRTILNPIMMLPNAVNIYIPKIDNLMQELIKILSEIRDENGETSPEFEKYINRFVLDSAGLMAFNMEIGALRKIHGSKAAELIETVDKVANLIYQLDFLPSIWKFYKTKKFYECMDALKRSVEIAEEYLEEAKQKIKKSNKIKTEKEKSILEKILEVNEALALPVAIDILGAGLETVTSSIKSILYLLAKNKFKQEKLKNEIMSTLPMKNSPITATMIKNMPYLRAVIKETLRIHPPARGNARILKSDIVLQGYKIPKGTFILFPNAALSRSEEHFHRANEFIPERWMRDMSNEAEGCKHAKETHPFVYSPFGFGSRSCVGKRFAELEMMIFIIRMKNYDNFYIFMVKHYLCTSASLVESLPFRKIPGPKSIHRAILPGGECYKKDASTILNYLRRCYGDIYKIYQVSSGDYLVVTYDPNDFEKIYREEGAWPERKIFPTVDYFRLEYAPNTAGLLNFQGKKWHEIRTILNPIMMQPNAVNTYIPKIDELTQELIKIVSKIRDENGETSPEFEKYINRWVVDSAGYMAFDMEIGALRKTHGSNADELIETVEKATHLIYQLDLLPSIWRFYKTKKFYKCMTTQKRVAEIAEEYLEEAKQKIKNSNKIKTEKEKSILEKVLEVNEALALPVAIDILGAGIETVTSSLKSVLYLLAKNKSKQEKLRNEIISAMPTKNSPITASMIKHTPYLRSLIKETLRIYPPAPGNTRILKSDIVLQGYKIPKGTNIAFPNAALSRSEAHFHRANQFIPERWMRDMSNEDEGCKHAKETHPFVYSPFGFGSRSCVGKRFAELEMMIFIIRFVREFEFEWHHPDMEVQSTIVDILVGDMKFKLIESKI</sequence>
<protein>
    <submittedName>
        <fullName evidence="10">CSON005232 protein</fullName>
    </submittedName>
    <submittedName>
        <fullName evidence="9">CSON010427 protein</fullName>
    </submittedName>
</protein>
<keyword evidence="4" id="KW-0479">Metal-binding</keyword>
<evidence type="ECO:0000256" key="8">
    <source>
        <dbReference type="SAM" id="Coils"/>
    </source>
</evidence>
<evidence type="ECO:0000313" key="10">
    <source>
        <dbReference type="EMBL" id="SSX32646.1"/>
    </source>
</evidence>
<dbReference type="CDD" id="cd11054">
    <property type="entry name" value="CYP24A1-like"/>
    <property type="match status" value="2"/>
</dbReference>
<dbReference type="PANTHER" id="PTHR24279">
    <property type="entry name" value="CYTOCHROME P450"/>
    <property type="match status" value="1"/>
</dbReference>
<dbReference type="Pfam" id="PF00067">
    <property type="entry name" value="p450"/>
    <property type="match status" value="2"/>
</dbReference>
<evidence type="ECO:0000256" key="6">
    <source>
        <dbReference type="ARBA" id="ARBA00023004"/>
    </source>
</evidence>
<dbReference type="VEuPathDB" id="VectorBase:CSON005232"/>
<dbReference type="Gene3D" id="1.10.630.10">
    <property type="entry name" value="Cytochrome P450"/>
    <property type="match status" value="2"/>
</dbReference>
<evidence type="ECO:0000256" key="5">
    <source>
        <dbReference type="ARBA" id="ARBA00023002"/>
    </source>
</evidence>
<dbReference type="InterPro" id="IPR036396">
    <property type="entry name" value="Cyt_P450_sf"/>
</dbReference>
<dbReference type="PROSITE" id="PS00086">
    <property type="entry name" value="CYTOCHROME_P450"/>
    <property type="match status" value="2"/>
</dbReference>
<feature type="coiled-coil region" evidence="8">
    <location>
        <begin position="251"/>
        <end position="285"/>
    </location>
</feature>
<dbReference type="InterPro" id="IPR002401">
    <property type="entry name" value="Cyt_P450_E_grp-I"/>
</dbReference>
<dbReference type="InterPro" id="IPR001128">
    <property type="entry name" value="Cyt_P450"/>
</dbReference>
<comment type="similarity">
    <text evidence="2">Belongs to the cytochrome P450 family.</text>
</comment>
<gene>
    <name evidence="10" type="primary">CSON005232</name>
    <name evidence="9" type="synonym">CSON010427</name>
</gene>
<proteinExistence type="inferred from homology"/>
<keyword evidence="7" id="KW-0503">Monooxygenase</keyword>
<evidence type="ECO:0000256" key="1">
    <source>
        <dbReference type="ARBA" id="ARBA00001971"/>
    </source>
</evidence>
<evidence type="ECO:0000256" key="4">
    <source>
        <dbReference type="ARBA" id="ARBA00022723"/>
    </source>
</evidence>
<dbReference type="PRINTS" id="PR00385">
    <property type="entry name" value="P450"/>
</dbReference>
<name>A0A336MQY3_CULSO</name>
<dbReference type="InterPro" id="IPR017972">
    <property type="entry name" value="Cyt_P450_CS"/>
</dbReference>
<keyword evidence="3" id="KW-0349">Heme</keyword>
<dbReference type="AlphaFoldDB" id="A0A336MQY3"/>
<dbReference type="GO" id="GO:0004497">
    <property type="term" value="F:monooxygenase activity"/>
    <property type="evidence" value="ECO:0007669"/>
    <property type="project" value="UniProtKB-KW"/>
</dbReference>
<evidence type="ECO:0000256" key="2">
    <source>
        <dbReference type="ARBA" id="ARBA00010617"/>
    </source>
</evidence>
<dbReference type="EMBL" id="UFQT01000422">
    <property type="protein sequence ID" value="SSX24189.1"/>
    <property type="molecule type" value="Genomic_DNA"/>
</dbReference>
<keyword evidence="8" id="KW-0175">Coiled coil</keyword>
<dbReference type="EMBL" id="UFQT01002093">
    <property type="protein sequence ID" value="SSX32646.1"/>
    <property type="molecule type" value="Genomic_DNA"/>
</dbReference>
<reference evidence="9" key="1">
    <citation type="submission" date="2018-04" db="EMBL/GenBank/DDBJ databases">
        <authorList>
            <person name="Go L.Y."/>
            <person name="Mitchell J.A."/>
        </authorList>
    </citation>
    <scope>NUCLEOTIDE SEQUENCE</scope>
    <source>
        <tissue evidence="9">Whole organism</tissue>
    </source>
</reference>
<evidence type="ECO:0000256" key="7">
    <source>
        <dbReference type="ARBA" id="ARBA00023033"/>
    </source>
</evidence>
<dbReference type="PANTHER" id="PTHR24279:SF120">
    <property type="entry name" value="CYTOCHROME P450"/>
    <property type="match status" value="1"/>
</dbReference>
<evidence type="ECO:0000313" key="9">
    <source>
        <dbReference type="EMBL" id="SSX03824.1"/>
    </source>
</evidence>
<evidence type="ECO:0000256" key="3">
    <source>
        <dbReference type="ARBA" id="ARBA00022617"/>
    </source>
</evidence>
<organism evidence="10">
    <name type="scientific">Culicoides sonorensis</name>
    <name type="common">Biting midge</name>
    <dbReference type="NCBI Taxonomy" id="179676"/>
    <lineage>
        <taxon>Eukaryota</taxon>
        <taxon>Metazoa</taxon>
        <taxon>Ecdysozoa</taxon>
        <taxon>Arthropoda</taxon>
        <taxon>Hexapoda</taxon>
        <taxon>Insecta</taxon>
        <taxon>Pterygota</taxon>
        <taxon>Neoptera</taxon>
        <taxon>Endopterygota</taxon>
        <taxon>Diptera</taxon>
        <taxon>Nematocera</taxon>
        <taxon>Chironomoidea</taxon>
        <taxon>Ceratopogonidae</taxon>
        <taxon>Ceratopogoninae</taxon>
        <taxon>Culicoides</taxon>
        <taxon>Monoculicoides</taxon>
    </lineage>
</organism>
<feature type="coiled-coil region" evidence="8">
    <location>
        <begin position="723"/>
        <end position="750"/>
    </location>
</feature>
<keyword evidence="5" id="KW-0560">Oxidoreductase</keyword>
<dbReference type="GO" id="GO:0020037">
    <property type="term" value="F:heme binding"/>
    <property type="evidence" value="ECO:0007669"/>
    <property type="project" value="InterPro"/>
</dbReference>
<reference evidence="10" key="2">
    <citation type="submission" date="2018-07" db="EMBL/GenBank/DDBJ databases">
        <authorList>
            <person name="Quirk P.G."/>
            <person name="Krulwich T.A."/>
        </authorList>
    </citation>
    <scope>NUCLEOTIDE SEQUENCE</scope>
</reference>
<dbReference type="InterPro" id="IPR050479">
    <property type="entry name" value="CYP11_CYP27_families"/>
</dbReference>